<keyword evidence="10" id="KW-0472">Membrane</keyword>
<name>A0A1F6TTT1_9PROT</name>
<keyword evidence="7 10" id="KW-0274">FAD</keyword>
<dbReference type="SUPFAM" id="SSF143631">
    <property type="entry name" value="ApbE-like"/>
    <property type="match status" value="1"/>
</dbReference>
<evidence type="ECO:0000256" key="2">
    <source>
        <dbReference type="ARBA" id="ARBA00011955"/>
    </source>
</evidence>
<dbReference type="Proteomes" id="UP000179362">
    <property type="component" value="Unassembled WGS sequence"/>
</dbReference>
<gene>
    <name evidence="11" type="ORF">A3B81_02350</name>
</gene>
<dbReference type="PROSITE" id="PS51257">
    <property type="entry name" value="PROKAR_LIPOPROTEIN"/>
    <property type="match status" value="1"/>
</dbReference>
<dbReference type="EMBL" id="MFTA01000146">
    <property type="protein sequence ID" value="OGI48531.1"/>
    <property type="molecule type" value="Genomic_DNA"/>
</dbReference>
<dbReference type="GO" id="GO:0016740">
    <property type="term" value="F:transferase activity"/>
    <property type="evidence" value="ECO:0007669"/>
    <property type="project" value="UniProtKB-UniRule"/>
</dbReference>
<dbReference type="AlphaFoldDB" id="A0A1F6TTT1"/>
<keyword evidence="10" id="KW-1003">Cell membrane</keyword>
<comment type="function">
    <text evidence="10">Flavin transferase that catalyzes the transfer of the FMN moiety of FAD and its covalent binding to the hydroxyl group of a threonine residue in a target flavoprotein.</text>
</comment>
<evidence type="ECO:0000313" key="11">
    <source>
        <dbReference type="EMBL" id="OGI48531.1"/>
    </source>
</evidence>
<evidence type="ECO:0000256" key="6">
    <source>
        <dbReference type="ARBA" id="ARBA00022723"/>
    </source>
</evidence>
<feature type="non-terminal residue" evidence="11">
    <location>
        <position position="270"/>
    </location>
</feature>
<sequence>MRAAGSDIRKNLVTALLLALTAIGGCEKPQLVPHTESRPLMGATVAITTEGQDRKRLQHATNAAYREMARLWDIMDQDRPESAVGAINRDAGKRPVAAPPELMYVLRMARNTSKRTQGALDVTTDVPPGDYRNLILDENARTAFLAKPGMRLDLRAVARLYVLHAGMGMLKRNGVAHARIDAGDAVEVVGGFAGQPWRVDVRDARAPGKIYGTVELRHGIVVSVDDQRGRRVLAPKSGGPAPGPRGVTVIAEDLELTIGLAEAIMVMGGA</sequence>
<keyword evidence="6 10" id="KW-0479">Metal-binding</keyword>
<dbReference type="GO" id="GO:0005886">
    <property type="term" value="C:plasma membrane"/>
    <property type="evidence" value="ECO:0007669"/>
    <property type="project" value="UniProtKB-SubCell"/>
</dbReference>
<evidence type="ECO:0000256" key="9">
    <source>
        <dbReference type="ARBA" id="ARBA00048540"/>
    </source>
</evidence>
<keyword evidence="8 10" id="KW-0460">Magnesium</keyword>
<dbReference type="Gene3D" id="3.10.520.10">
    <property type="entry name" value="ApbE-like domains"/>
    <property type="match status" value="1"/>
</dbReference>
<evidence type="ECO:0000313" key="12">
    <source>
        <dbReference type="Proteomes" id="UP000179362"/>
    </source>
</evidence>
<dbReference type="Pfam" id="PF02424">
    <property type="entry name" value="ApbE"/>
    <property type="match status" value="2"/>
</dbReference>
<dbReference type="InterPro" id="IPR003374">
    <property type="entry name" value="ApbE-like_sf"/>
</dbReference>
<proteinExistence type="inferred from homology"/>
<evidence type="ECO:0000256" key="5">
    <source>
        <dbReference type="ARBA" id="ARBA00022679"/>
    </source>
</evidence>
<evidence type="ECO:0000256" key="3">
    <source>
        <dbReference type="ARBA" id="ARBA00016337"/>
    </source>
</evidence>
<evidence type="ECO:0000256" key="1">
    <source>
        <dbReference type="ARBA" id="ARBA00001946"/>
    </source>
</evidence>
<comment type="caution">
    <text evidence="11">The sequence shown here is derived from an EMBL/GenBank/DDBJ whole genome shotgun (WGS) entry which is preliminary data.</text>
</comment>
<organism evidence="11 12">
    <name type="scientific">Candidatus Muproteobacteria bacterium RIFCSPHIGHO2_02_FULL_65_16</name>
    <dbReference type="NCBI Taxonomy" id="1817766"/>
    <lineage>
        <taxon>Bacteria</taxon>
        <taxon>Pseudomonadati</taxon>
        <taxon>Pseudomonadota</taxon>
        <taxon>Candidatus Muproteobacteria</taxon>
    </lineage>
</organism>
<keyword evidence="5 10" id="KW-0808">Transferase</keyword>
<keyword evidence="10" id="KW-0997">Cell inner membrane</keyword>
<accession>A0A1F6TTT1</accession>
<dbReference type="GO" id="GO:0046872">
    <property type="term" value="F:metal ion binding"/>
    <property type="evidence" value="ECO:0007669"/>
    <property type="project" value="UniProtKB-UniRule"/>
</dbReference>
<keyword evidence="10" id="KW-0449">Lipoprotein</keyword>
<comment type="similarity">
    <text evidence="10">Belongs to the ApbE family.</text>
</comment>
<evidence type="ECO:0000256" key="7">
    <source>
        <dbReference type="ARBA" id="ARBA00022827"/>
    </source>
</evidence>
<comment type="subcellular location">
    <subcellularLocation>
        <location evidence="10">Cell inner membrane</location>
        <topology evidence="10">Lipid-anchor</topology>
        <orientation evidence="10">Periplasmic side</orientation>
    </subcellularLocation>
</comment>
<dbReference type="PANTHER" id="PTHR30040:SF2">
    <property type="entry name" value="FAD:PROTEIN FMN TRANSFERASE"/>
    <property type="match status" value="1"/>
</dbReference>
<dbReference type="PANTHER" id="PTHR30040">
    <property type="entry name" value="THIAMINE BIOSYNTHESIS LIPOPROTEIN APBE"/>
    <property type="match status" value="1"/>
</dbReference>
<reference evidence="11 12" key="1">
    <citation type="journal article" date="2016" name="Nat. Commun.">
        <title>Thousands of microbial genomes shed light on interconnected biogeochemical processes in an aquifer system.</title>
        <authorList>
            <person name="Anantharaman K."/>
            <person name="Brown C.T."/>
            <person name="Hug L.A."/>
            <person name="Sharon I."/>
            <person name="Castelle C.J."/>
            <person name="Probst A.J."/>
            <person name="Thomas B.C."/>
            <person name="Singh A."/>
            <person name="Wilkins M.J."/>
            <person name="Karaoz U."/>
            <person name="Brodie E.L."/>
            <person name="Williams K.H."/>
            <person name="Hubbard S.S."/>
            <person name="Banfield J.F."/>
        </authorList>
    </citation>
    <scope>NUCLEOTIDE SEQUENCE [LARGE SCALE GENOMIC DNA]</scope>
</reference>
<protein>
    <recommendedName>
        <fullName evidence="3 10">FAD:protein FMN transferase</fullName>
        <ecNumber evidence="2 10">2.7.1.180</ecNumber>
    </recommendedName>
</protein>
<comment type="cofactor">
    <cofactor evidence="1 10">
        <name>Mg(2+)</name>
        <dbReference type="ChEBI" id="CHEBI:18420"/>
    </cofactor>
</comment>
<evidence type="ECO:0000256" key="8">
    <source>
        <dbReference type="ARBA" id="ARBA00022842"/>
    </source>
</evidence>
<comment type="catalytic activity">
    <reaction evidence="9 10">
        <text>L-threonyl-[protein] + FAD = FMN-L-threonyl-[protein] + AMP + H(+)</text>
        <dbReference type="Rhea" id="RHEA:36847"/>
        <dbReference type="Rhea" id="RHEA-COMP:11060"/>
        <dbReference type="Rhea" id="RHEA-COMP:11061"/>
        <dbReference type="ChEBI" id="CHEBI:15378"/>
        <dbReference type="ChEBI" id="CHEBI:30013"/>
        <dbReference type="ChEBI" id="CHEBI:57692"/>
        <dbReference type="ChEBI" id="CHEBI:74257"/>
        <dbReference type="ChEBI" id="CHEBI:456215"/>
        <dbReference type="EC" id="2.7.1.180"/>
    </reaction>
</comment>
<dbReference type="InterPro" id="IPR024932">
    <property type="entry name" value="ApbE"/>
</dbReference>
<dbReference type="EC" id="2.7.1.180" evidence="2 10"/>
<evidence type="ECO:0000256" key="10">
    <source>
        <dbReference type="RuleBase" id="RU363002"/>
    </source>
</evidence>
<evidence type="ECO:0000256" key="4">
    <source>
        <dbReference type="ARBA" id="ARBA00022630"/>
    </source>
</evidence>
<keyword evidence="4 10" id="KW-0285">Flavoprotein</keyword>